<dbReference type="PANTHER" id="PTHR35936:SF17">
    <property type="entry name" value="ARGININE-BINDING EXTRACELLULAR PROTEIN ARTP"/>
    <property type="match status" value="1"/>
</dbReference>
<proteinExistence type="predicted"/>
<dbReference type="Pfam" id="PF00497">
    <property type="entry name" value="SBP_bac_3"/>
    <property type="match status" value="1"/>
</dbReference>
<evidence type="ECO:0000313" key="4">
    <source>
        <dbReference type="Proteomes" id="UP000033457"/>
    </source>
</evidence>
<dbReference type="EMBL" id="CP011312">
    <property type="protein sequence ID" value="AKE40874.1"/>
    <property type="molecule type" value="Genomic_DNA"/>
</dbReference>
<dbReference type="Proteomes" id="UP000033457">
    <property type="component" value="Chromosome"/>
</dbReference>
<organism evidence="3 4">
    <name type="scientific">Corynebacterium kutscheri</name>
    <dbReference type="NCBI Taxonomy" id="35755"/>
    <lineage>
        <taxon>Bacteria</taxon>
        <taxon>Bacillati</taxon>
        <taxon>Actinomycetota</taxon>
        <taxon>Actinomycetes</taxon>
        <taxon>Mycobacteriales</taxon>
        <taxon>Corynebacteriaceae</taxon>
        <taxon>Corynebacterium</taxon>
    </lineage>
</organism>
<keyword evidence="4" id="KW-1185">Reference proteome</keyword>
<dbReference type="PANTHER" id="PTHR35936">
    <property type="entry name" value="MEMBRANE-BOUND LYTIC MUREIN TRANSGLYCOSYLASE F"/>
    <property type="match status" value="1"/>
</dbReference>
<feature type="domain" description="Solute-binding protein family 3/N-terminal" evidence="2">
    <location>
        <begin position="76"/>
        <end position="295"/>
    </location>
</feature>
<sequence length="312" mass="33795">MEASFVRLAHEASVLSPQTNNHESTTMKMKAFIATFIAAALVTACAATDSSSTATNSTDSRAQNYRSVAEIQDSGFITIGVFSDKSPFGYVNSSGEYAGYDIEYGNRIGQDLNVAISYVPVEAASRVEFLSTNKVDLILANFTVTSQRAEKVDFAQPYMKVSLGLVSPDSKPINDEADLVGKNIIVVKGTTAETYLESTYPELKLQKYDQYTEATNALADGRGDAWVTDNTEALAWVENNNGFSTTITSLGNVDTIAGAVAKGNTSLLNWLNDELIVLGEENFFHKNFTKTLQPVYGDQINPDELVVEGGQL</sequence>
<keyword evidence="1" id="KW-0732">Signal</keyword>
<dbReference type="InterPro" id="IPR001638">
    <property type="entry name" value="Solute-binding_3/MltF_N"/>
</dbReference>
<dbReference type="SMART" id="SM00062">
    <property type="entry name" value="PBPb"/>
    <property type="match status" value="1"/>
</dbReference>
<evidence type="ECO:0000256" key="1">
    <source>
        <dbReference type="ARBA" id="ARBA00022729"/>
    </source>
</evidence>
<protein>
    <submittedName>
        <fullName evidence="3">Periplasmic component of amino acid ABC-type transporter/signal transduction system</fullName>
    </submittedName>
</protein>
<dbReference type="Gene3D" id="3.40.190.10">
    <property type="entry name" value="Periplasmic binding protein-like II"/>
    <property type="match status" value="2"/>
</dbReference>
<dbReference type="STRING" id="35755.UL82_03315"/>
<dbReference type="SUPFAM" id="SSF53850">
    <property type="entry name" value="Periplasmic binding protein-like II"/>
    <property type="match status" value="1"/>
</dbReference>
<evidence type="ECO:0000259" key="2">
    <source>
        <dbReference type="SMART" id="SM00062"/>
    </source>
</evidence>
<dbReference type="HOGENOM" id="CLU_019602_18_4_11"/>
<dbReference type="AlphaFoldDB" id="A0A0F6TDG8"/>
<dbReference type="KEGG" id="cku:UL82_03315"/>
<evidence type="ECO:0000313" key="3">
    <source>
        <dbReference type="EMBL" id="AKE40874.1"/>
    </source>
</evidence>
<gene>
    <name evidence="3" type="ORF">UL82_03315</name>
</gene>
<accession>A0A0F6TDG8</accession>
<name>A0A0F6TDG8_9CORY</name>
<reference evidence="3 4" key="1">
    <citation type="journal article" date="2015" name="Genome Announc.">
        <title>Complete Genome Sequence of Corynebacterium kutscheri DSM 20755, a Corynebacterial Type Strain with Remarkably Low G+C Content of Chromosomal DNA.</title>
        <authorList>
            <person name="Ruckert C."/>
            <person name="Albersmeier A."/>
            <person name="Winkler A."/>
            <person name="Tauch A."/>
        </authorList>
    </citation>
    <scope>NUCLEOTIDE SEQUENCE [LARGE SCALE GENOMIC DNA]</scope>
    <source>
        <strain evidence="3 4">DSM 20755</strain>
    </source>
</reference>